<feature type="domain" description="Tryptophan synthase beta chain-like PALP" evidence="9">
    <location>
        <begin position="774"/>
        <end position="1043"/>
    </location>
</feature>
<evidence type="ECO:0000259" key="9">
    <source>
        <dbReference type="Pfam" id="PF00291"/>
    </source>
</evidence>
<dbReference type="PROSITE" id="PS00165">
    <property type="entry name" value="DEHYDRATASE_SER_THR"/>
    <property type="match status" value="1"/>
</dbReference>
<dbReference type="SUPFAM" id="SSF52540">
    <property type="entry name" value="P-loop containing nucleoside triphosphate hydrolases"/>
    <property type="match status" value="1"/>
</dbReference>
<evidence type="ECO:0000256" key="2">
    <source>
        <dbReference type="ARBA" id="ARBA00001933"/>
    </source>
</evidence>
<evidence type="ECO:0000259" key="10">
    <source>
        <dbReference type="Pfam" id="PF24883"/>
    </source>
</evidence>
<dbReference type="EMBL" id="JBAHYK010001775">
    <property type="protein sequence ID" value="KAL0566783.1"/>
    <property type="molecule type" value="Genomic_DNA"/>
</dbReference>
<comment type="cofactor">
    <cofactor evidence="3">
        <name>Mn(2+)</name>
        <dbReference type="ChEBI" id="CHEBI:29035"/>
    </cofactor>
</comment>
<dbReference type="CDD" id="cd01562">
    <property type="entry name" value="Thr-dehyd"/>
    <property type="match status" value="1"/>
</dbReference>
<comment type="cofactor">
    <cofactor evidence="4">
        <name>Mg(2+)</name>
        <dbReference type="ChEBI" id="CHEBI:18420"/>
    </cofactor>
</comment>
<dbReference type="SUPFAM" id="SSF53686">
    <property type="entry name" value="Tryptophan synthase beta subunit-like PLP-dependent enzymes"/>
    <property type="match status" value="1"/>
</dbReference>
<evidence type="ECO:0000256" key="6">
    <source>
        <dbReference type="ARBA" id="ARBA00022737"/>
    </source>
</evidence>
<evidence type="ECO:0000313" key="12">
    <source>
        <dbReference type="Proteomes" id="UP001465976"/>
    </source>
</evidence>
<feature type="domain" description="Nephrocystin 3-like N-terminal" evidence="10">
    <location>
        <begin position="41"/>
        <end position="204"/>
    </location>
</feature>
<keyword evidence="6" id="KW-0677">Repeat</keyword>
<dbReference type="InterPro" id="IPR001926">
    <property type="entry name" value="TrpB-like_PALP"/>
</dbReference>
<evidence type="ECO:0008006" key="13">
    <source>
        <dbReference type="Google" id="ProtNLM"/>
    </source>
</evidence>
<name>A0ABR3EV57_9AGAR</name>
<evidence type="ECO:0000256" key="1">
    <source>
        <dbReference type="ARBA" id="ARBA00001913"/>
    </source>
</evidence>
<accession>A0ABR3EV57</accession>
<sequence>MVKQGLTTLSSKVAFQALHDAEARYPQPNVLQGTRKKIMQKLSRWVEDSSERKNRVFWVNGAAGVGKSAIAQALSEKYIQSGKLAAAFFFSRNDSTRDKLDPFIATIIHQLVTSLALKPRFAPLIEHTIRSTPGIFHKQWEYQFRVLIQEPCAQVDPRRWTRLPRLVIIDGLDECIDVDSQKRLLKTIQAATSTLPLDFLIFSRPEPHITHAFRQKSFRPPYRLALGDFAVEKDIERYLRHEFARLREEYWAMLPHPRDTWPGDEVVMILLRKATGQFIYVTTVVKFVGTGKIPVTPMQRLQVILQSSRVLNLSSPYPDLDQLYTQILQFCVNEGQKLQRVLQLVVSPIGSHHVLKAPFRLRGSPEVGLRSTFAMEQLLDLSPGEAMGLLSGLHSILNIPDNHTDDVAVTHASFTDFLTDPHRSGVYYVGSQLSDNGWTQMFTPCHLRILLRFIAGPKDTTHERPLNGIQDADIGSLNAWKYLHDNFEVVTTRITDEIISLLNEFDPHLYLTTLLHWDYEVSRKRKYDAGGVEIRNDELVFMVSHFEAGVGLQHDQRDWRHRAIAIHCQISMLYSVFYSLRELPSSTGMQRFFKNCISFFRGFFVTFPKGQHDQSVRFSALACQLSLSRLDPEFPRAQLSTFIAKLNPILGHHDTTLSVIPFDPDPKTWQVPWEIKYIGRLEGCLLRKLLEILVSSIKPSAIVDIFRTEEFETWTYKLARLRWEQAAHKVVSPYIHRTPVLTSSSINAIASTPQSPESLQGTPWEGQEPAKPTLRLFFKCENFQKVGAFKARGAFHALSRLSEEEVRNGVVTHSSGNHAQALAYAARTRGVQAYIVMPSISTPSKIAATQGYGANVVFSGSTAAEREVVAKEVIEKTGARFIPPYDHPDIILGQGTMALELEEQVKELDTSPDDGGVGRGQGLLDAVISPLGGGGMLSGIATALSGTGTRVFGAEPSFQGADDGRRGLAEGKRITSVATLTIADGLRTPLGEVNWAVISDKSKVEGVYSVGEEEIKKAMKLLLERLKVLVEPSSCVPLAVVLFDEGFRRECVRLNITRLGVVLSGGNTTVEAISKLFGTN</sequence>
<evidence type="ECO:0000256" key="8">
    <source>
        <dbReference type="ARBA" id="ARBA00022898"/>
    </source>
</evidence>
<dbReference type="Gene3D" id="3.40.50.1100">
    <property type="match status" value="2"/>
</dbReference>
<dbReference type="InterPro" id="IPR036052">
    <property type="entry name" value="TrpB-like_PALP_sf"/>
</dbReference>
<evidence type="ECO:0000256" key="7">
    <source>
        <dbReference type="ARBA" id="ARBA00022842"/>
    </source>
</evidence>
<dbReference type="InterPro" id="IPR000634">
    <property type="entry name" value="Ser/Thr_deHydtase_PyrdxlP-BS"/>
</dbReference>
<evidence type="ECO:0000256" key="5">
    <source>
        <dbReference type="ARBA" id="ARBA00010869"/>
    </source>
</evidence>
<keyword evidence="12" id="KW-1185">Reference proteome</keyword>
<dbReference type="Pfam" id="PF24883">
    <property type="entry name" value="NPHP3_N"/>
    <property type="match status" value="1"/>
</dbReference>
<comment type="similarity">
    <text evidence="5">Belongs to the serine/threonine dehydratase family.</text>
</comment>
<gene>
    <name evidence="11" type="ORF">V5O48_015219</name>
</gene>
<evidence type="ECO:0000256" key="3">
    <source>
        <dbReference type="ARBA" id="ARBA00001936"/>
    </source>
</evidence>
<comment type="cofactor">
    <cofactor evidence="1">
        <name>Ca(2+)</name>
        <dbReference type="ChEBI" id="CHEBI:29108"/>
    </cofactor>
</comment>
<keyword evidence="7" id="KW-0460">Magnesium</keyword>
<organism evidence="11 12">
    <name type="scientific">Marasmius crinis-equi</name>
    <dbReference type="NCBI Taxonomy" id="585013"/>
    <lineage>
        <taxon>Eukaryota</taxon>
        <taxon>Fungi</taxon>
        <taxon>Dikarya</taxon>
        <taxon>Basidiomycota</taxon>
        <taxon>Agaricomycotina</taxon>
        <taxon>Agaricomycetes</taxon>
        <taxon>Agaricomycetidae</taxon>
        <taxon>Agaricales</taxon>
        <taxon>Marasmiineae</taxon>
        <taxon>Marasmiaceae</taxon>
        <taxon>Marasmius</taxon>
    </lineage>
</organism>
<dbReference type="Proteomes" id="UP001465976">
    <property type="component" value="Unassembled WGS sequence"/>
</dbReference>
<protein>
    <recommendedName>
        <fullName evidence="13">Tryptophan synthase beta chain-like PALP domain-containing protein</fullName>
    </recommendedName>
</protein>
<dbReference type="Gene3D" id="3.40.50.300">
    <property type="entry name" value="P-loop containing nucleotide triphosphate hydrolases"/>
    <property type="match status" value="1"/>
</dbReference>
<dbReference type="PANTHER" id="PTHR43050:SF1">
    <property type="entry name" value="SERINE RACEMASE"/>
    <property type="match status" value="1"/>
</dbReference>
<dbReference type="Pfam" id="PF00291">
    <property type="entry name" value="PALP"/>
    <property type="match status" value="1"/>
</dbReference>
<evidence type="ECO:0000313" key="11">
    <source>
        <dbReference type="EMBL" id="KAL0566783.1"/>
    </source>
</evidence>
<proteinExistence type="inferred from homology"/>
<dbReference type="PANTHER" id="PTHR43050">
    <property type="entry name" value="SERINE / THREONINE RACEMASE FAMILY MEMBER"/>
    <property type="match status" value="1"/>
</dbReference>
<dbReference type="InterPro" id="IPR056884">
    <property type="entry name" value="NPHP3-like_N"/>
</dbReference>
<dbReference type="InterPro" id="IPR027417">
    <property type="entry name" value="P-loop_NTPase"/>
</dbReference>
<reference evidence="11 12" key="1">
    <citation type="submission" date="2024-02" db="EMBL/GenBank/DDBJ databases">
        <title>A draft genome for the cacao thread blight pathogen Marasmius crinis-equi.</title>
        <authorList>
            <person name="Cohen S.P."/>
            <person name="Baruah I.K."/>
            <person name="Amoako-Attah I."/>
            <person name="Bukari Y."/>
            <person name="Meinhardt L.W."/>
            <person name="Bailey B.A."/>
        </authorList>
    </citation>
    <scope>NUCLEOTIDE SEQUENCE [LARGE SCALE GENOMIC DNA]</scope>
    <source>
        <strain evidence="11 12">GH-76</strain>
    </source>
</reference>
<comment type="cofactor">
    <cofactor evidence="2">
        <name>pyridoxal 5'-phosphate</name>
        <dbReference type="ChEBI" id="CHEBI:597326"/>
    </cofactor>
</comment>
<evidence type="ECO:0000256" key="4">
    <source>
        <dbReference type="ARBA" id="ARBA00001946"/>
    </source>
</evidence>
<keyword evidence="8" id="KW-0663">Pyridoxal phosphate</keyword>
<comment type="caution">
    <text evidence="11">The sequence shown here is derived from an EMBL/GenBank/DDBJ whole genome shotgun (WGS) entry which is preliminary data.</text>
</comment>